<keyword evidence="2" id="KW-1185">Reference proteome</keyword>
<accession>A0A383S1N7</accession>
<evidence type="ECO:0000313" key="2">
    <source>
        <dbReference type="Proteomes" id="UP000263595"/>
    </source>
</evidence>
<proteinExistence type="predicted"/>
<dbReference type="AntiFam" id="ANF00178">
    <property type="entry name" value="Shadow ORF (opposite dhbF)"/>
</dbReference>
<dbReference type="AlphaFoldDB" id="A0A383S1N7"/>
<dbReference type="Proteomes" id="UP000263595">
    <property type="component" value="Unassembled WGS sequence"/>
</dbReference>
<sequence>MAEVTLHLQRLDQLLEWQVLMGLRAQRPLFDLLQQTAEGHLRIELGAQHLSIDEEADQTCCFDPVAVSDRHPDTDIRLPRVAVQQGLEARQQDHERGQALLLSQLLQAIDQVLSQADRQPSAVVAR</sequence>
<name>A0A383S1N7_9PSED</name>
<gene>
    <name evidence="1" type="ORF">CCOS865_05516</name>
</gene>
<evidence type="ECO:0000313" key="1">
    <source>
        <dbReference type="EMBL" id="SYX93222.1"/>
    </source>
</evidence>
<reference evidence="2" key="1">
    <citation type="submission" date="2018-08" db="EMBL/GenBank/DDBJ databases">
        <authorList>
            <person name="Blom J."/>
        </authorList>
    </citation>
    <scope>NUCLEOTIDE SEQUENCE [LARGE SCALE GENOMIC DNA]</scope>
    <source>
        <strain evidence="2">CCOS 865</strain>
    </source>
</reference>
<organism evidence="1 2">
    <name type="scientific">Pseudomonas reidholzensis</name>
    <dbReference type="NCBI Taxonomy" id="1785162"/>
    <lineage>
        <taxon>Bacteria</taxon>
        <taxon>Pseudomonadati</taxon>
        <taxon>Pseudomonadota</taxon>
        <taxon>Gammaproteobacteria</taxon>
        <taxon>Pseudomonadales</taxon>
        <taxon>Pseudomonadaceae</taxon>
        <taxon>Pseudomonas</taxon>
    </lineage>
</organism>
<protein>
    <submittedName>
        <fullName evidence="1">Uncharacterized protein</fullName>
    </submittedName>
</protein>
<dbReference type="EMBL" id="UNOZ01000045">
    <property type="protein sequence ID" value="SYX93222.1"/>
    <property type="molecule type" value="Genomic_DNA"/>
</dbReference>